<keyword evidence="2" id="KW-1185">Reference proteome</keyword>
<reference evidence="1" key="1">
    <citation type="submission" date="2022-04" db="EMBL/GenBank/DDBJ databases">
        <title>Genome of the entomopathogenic fungus Entomophthora muscae.</title>
        <authorList>
            <person name="Elya C."/>
            <person name="Lovett B.R."/>
            <person name="Lee E."/>
            <person name="Macias A.M."/>
            <person name="Hajek A.E."/>
            <person name="De Bivort B.L."/>
            <person name="Kasson M.T."/>
            <person name="De Fine Licht H.H."/>
            <person name="Stajich J.E."/>
        </authorList>
    </citation>
    <scope>NUCLEOTIDE SEQUENCE</scope>
    <source>
        <strain evidence="1">Berkeley</strain>
    </source>
</reference>
<dbReference type="Proteomes" id="UP001165960">
    <property type="component" value="Unassembled WGS sequence"/>
</dbReference>
<evidence type="ECO:0000313" key="1">
    <source>
        <dbReference type="EMBL" id="KAJ9083638.1"/>
    </source>
</evidence>
<name>A0ACC2U9Z8_9FUNG</name>
<dbReference type="EMBL" id="QTSX02000958">
    <property type="protein sequence ID" value="KAJ9083638.1"/>
    <property type="molecule type" value="Genomic_DNA"/>
</dbReference>
<organism evidence="1 2">
    <name type="scientific">Entomophthora muscae</name>
    <dbReference type="NCBI Taxonomy" id="34485"/>
    <lineage>
        <taxon>Eukaryota</taxon>
        <taxon>Fungi</taxon>
        <taxon>Fungi incertae sedis</taxon>
        <taxon>Zoopagomycota</taxon>
        <taxon>Entomophthoromycotina</taxon>
        <taxon>Entomophthoromycetes</taxon>
        <taxon>Entomophthorales</taxon>
        <taxon>Entomophthoraceae</taxon>
        <taxon>Entomophthora</taxon>
    </lineage>
</organism>
<sequence length="86" mass="9166">MSDRGKSSGNRGTQRGGNNSRTRGGGRGSSSGNQRGGVKTLVPKKDVLAKNLSLIFPNTWISESTSNLLGVGKLLVYLKVMIRFSI</sequence>
<comment type="caution">
    <text evidence="1">The sequence shown here is derived from an EMBL/GenBank/DDBJ whole genome shotgun (WGS) entry which is preliminary data.</text>
</comment>
<gene>
    <name evidence="1" type="ORF">DSO57_1032709</name>
</gene>
<proteinExistence type="predicted"/>
<protein>
    <submittedName>
        <fullName evidence="1">Uncharacterized protein</fullName>
    </submittedName>
</protein>
<evidence type="ECO:0000313" key="2">
    <source>
        <dbReference type="Proteomes" id="UP001165960"/>
    </source>
</evidence>
<accession>A0ACC2U9Z8</accession>